<reference evidence="1 3" key="3">
    <citation type="journal article" date="2015" name="BMC Genomics">
        <title>The completed genome sequence of the pathogenic ascomycete fungus Fusarium graminearum.</title>
        <authorList>
            <person name="King R."/>
            <person name="Urban M."/>
            <person name="Hammond-Kosack M.C."/>
            <person name="Hassani-Pak K."/>
            <person name="Hammond-Kosack K.E."/>
        </authorList>
    </citation>
    <scope>NUCLEOTIDE SEQUENCE [LARGE SCALE GENOMIC DNA]</scope>
    <source>
        <strain evidence="3">ATCC MYA-4620 / CBS 123657 / FGSC 9075 / NRRL 31084 / PH-1</strain>
        <strain evidence="1">PH-1</strain>
    </source>
</reference>
<reference evidence="2 3" key="2">
    <citation type="journal article" date="2010" name="Nature">
        <title>Comparative genomics reveals mobile pathogenicity chromosomes in Fusarium.</title>
        <authorList>
            <person name="Ma L.J."/>
            <person name="van der Does H.C."/>
            <person name="Borkovich K.A."/>
            <person name="Coleman J.J."/>
            <person name="Daboussi M.J."/>
            <person name="Di Pietro A."/>
            <person name="Dufresne M."/>
            <person name="Freitag M."/>
            <person name="Grabherr M."/>
            <person name="Henrissat B."/>
            <person name="Houterman P.M."/>
            <person name="Kang S."/>
            <person name="Shim W.B."/>
            <person name="Woloshuk C."/>
            <person name="Xie X."/>
            <person name="Xu J.R."/>
            <person name="Antoniw J."/>
            <person name="Baker S.E."/>
            <person name="Bluhm B.H."/>
            <person name="Breakspear A."/>
            <person name="Brown D.W."/>
            <person name="Butchko R.A."/>
            <person name="Chapman S."/>
            <person name="Coulson R."/>
            <person name="Coutinho P.M."/>
            <person name="Danchin E.G."/>
            <person name="Diener A."/>
            <person name="Gale L.R."/>
            <person name="Gardiner D.M."/>
            <person name="Goff S."/>
            <person name="Hammond-Kosack K.E."/>
            <person name="Hilburn K."/>
            <person name="Hua-Van A."/>
            <person name="Jonkers W."/>
            <person name="Kazan K."/>
            <person name="Kodira C.D."/>
            <person name="Koehrsen M."/>
            <person name="Kumar L."/>
            <person name="Lee Y.H."/>
            <person name="Li L."/>
            <person name="Manners J.M."/>
            <person name="Miranda-Saavedra D."/>
            <person name="Mukherjee M."/>
            <person name="Park G."/>
            <person name="Park J."/>
            <person name="Park S.Y."/>
            <person name="Proctor R.H."/>
            <person name="Regev A."/>
            <person name="Ruiz-Roldan M.C."/>
            <person name="Sain D."/>
            <person name="Sakthikumar S."/>
            <person name="Sykes S."/>
            <person name="Schwartz D.C."/>
            <person name="Turgeon B.G."/>
            <person name="Wapinski I."/>
            <person name="Yoder O."/>
            <person name="Young S."/>
            <person name="Zeng Q."/>
            <person name="Zhou S."/>
            <person name="Galagan J."/>
            <person name="Cuomo C.A."/>
            <person name="Kistler H.C."/>
            <person name="Rep M."/>
        </authorList>
    </citation>
    <scope>GENOME REANNOTATION</scope>
    <source>
        <strain evidence="3">ATCC MYA-4620 / CBS 123657 / FGSC 9075 / NRRL 31084 / PH-1</strain>
        <strain evidence="2">PH-1 / ATCC MYA-4620 / FGSC 9075 / NRRL 31084</strain>
    </source>
</reference>
<organism evidence="1 3">
    <name type="scientific">Gibberella zeae (strain ATCC MYA-4620 / CBS 123657 / FGSC 9075 / NRRL 31084 / PH-1)</name>
    <name type="common">Wheat head blight fungus</name>
    <name type="synonym">Fusarium graminearum</name>
    <dbReference type="NCBI Taxonomy" id="229533"/>
    <lineage>
        <taxon>Eukaryota</taxon>
        <taxon>Fungi</taxon>
        <taxon>Dikarya</taxon>
        <taxon>Ascomycota</taxon>
        <taxon>Pezizomycotina</taxon>
        <taxon>Sordariomycetes</taxon>
        <taxon>Hypocreomycetidae</taxon>
        <taxon>Hypocreales</taxon>
        <taxon>Nectriaceae</taxon>
        <taxon>Fusarium</taxon>
    </lineage>
</organism>
<dbReference type="EMBL" id="HG970335">
    <property type="protein sequence ID" value="CEF83777.1"/>
    <property type="molecule type" value="Genomic_DNA"/>
</dbReference>
<dbReference type="VEuPathDB" id="FungiDB:FGRAMPH1_01G22951"/>
<sequence>MAAGQRITAARERKTMLIDVDVMEKMRGNRADVLKGKRLAEIASNLSFRLCRM</sequence>
<dbReference type="Proteomes" id="UP000070720">
    <property type="component" value="Chromosome 4"/>
</dbReference>
<evidence type="ECO:0000313" key="3">
    <source>
        <dbReference type="Proteomes" id="UP000070720"/>
    </source>
</evidence>
<reference evidence="2" key="4">
    <citation type="submission" date="2017-01" db="UniProtKB">
        <authorList>
            <consortium name="EnsemblFungi"/>
        </authorList>
    </citation>
    <scope>IDENTIFICATION</scope>
    <source>
        <strain evidence="2">PH-1 / ATCC MYA-4620 / FGSC 9075 / NRRL 31084</strain>
    </source>
</reference>
<keyword evidence="3" id="KW-1185">Reference proteome</keyword>
<dbReference type="EnsemblFungi" id="CEF83777">
    <property type="protein sequence ID" value="CEF83777"/>
    <property type="gene ID" value="FGRRES_15378"/>
</dbReference>
<gene>
    <name evidence="1" type="ORF">FGRAMPH1_01T22951</name>
</gene>
<proteinExistence type="predicted"/>
<name>A0A098DQZ7_GIBZE</name>
<reference evidence="2 3" key="1">
    <citation type="journal article" date="2007" name="Science">
        <title>The Fusarium graminearum genome reveals a link between localized polymorphism and pathogen specialization.</title>
        <authorList>
            <person name="Cuomo C.A."/>
            <person name="Gueldener U."/>
            <person name="Xu J.-R."/>
            <person name="Trail F."/>
            <person name="Turgeon B.G."/>
            <person name="Di Pietro A."/>
            <person name="Walton J.D."/>
            <person name="Ma L.-J."/>
            <person name="Baker S.E."/>
            <person name="Rep M."/>
            <person name="Adam G."/>
            <person name="Antoniw J."/>
            <person name="Baldwin T."/>
            <person name="Calvo S.E."/>
            <person name="Chang Y.-L."/>
            <person name="DeCaprio D."/>
            <person name="Gale L.R."/>
            <person name="Gnerre S."/>
            <person name="Goswami R.S."/>
            <person name="Hammond-Kosack K."/>
            <person name="Harris L.J."/>
            <person name="Hilburn K."/>
            <person name="Kennell J.C."/>
            <person name="Kroken S."/>
            <person name="Magnuson J.K."/>
            <person name="Mannhaupt G."/>
            <person name="Mauceli E.W."/>
            <person name="Mewes H.-W."/>
            <person name="Mitterbauer R."/>
            <person name="Muehlbauer G."/>
            <person name="Muensterkoetter M."/>
            <person name="Nelson D."/>
            <person name="O'Donnell K."/>
            <person name="Ouellet T."/>
            <person name="Qi W."/>
            <person name="Quesneville H."/>
            <person name="Roncero M.I.G."/>
            <person name="Seong K.-Y."/>
            <person name="Tetko I.V."/>
            <person name="Urban M."/>
            <person name="Waalwijk C."/>
            <person name="Ward T.J."/>
            <person name="Yao J."/>
            <person name="Birren B.W."/>
            <person name="Kistler H.C."/>
        </authorList>
    </citation>
    <scope>NUCLEOTIDE SEQUENCE [LARGE SCALE GENOMIC DNA]</scope>
    <source>
        <strain evidence="3">ATCC MYA-4620 / CBS 123657 / FGSC 9075 / NRRL 31084 / PH-1</strain>
        <strain evidence="2">PH-1 / ATCC MYA-4620 / FGSC 9075 / NRRL 31084</strain>
    </source>
</reference>
<evidence type="ECO:0000313" key="2">
    <source>
        <dbReference type="EnsemblFungi" id="CEF83777"/>
    </source>
</evidence>
<dbReference type="AlphaFoldDB" id="A0A098DQZ7"/>
<protein>
    <submittedName>
        <fullName evidence="1">Chromosome 4, complete genome</fullName>
    </submittedName>
</protein>
<accession>A0A0E0SBG4</accession>
<dbReference type="InParanoid" id="A0A098DQZ7"/>
<evidence type="ECO:0000313" key="1">
    <source>
        <dbReference type="EMBL" id="CEF83777.1"/>
    </source>
</evidence>
<accession>A0A098DQZ7</accession>